<keyword evidence="7" id="KW-1185">Reference proteome</keyword>
<dbReference type="OrthoDB" id="2351791at2759"/>
<evidence type="ECO:0000256" key="3">
    <source>
        <dbReference type="ARBA" id="ARBA00022989"/>
    </source>
</evidence>
<dbReference type="InterPro" id="IPR036259">
    <property type="entry name" value="MFS_trans_sf"/>
</dbReference>
<organism evidence="6 7">
    <name type="scientific">Fusarium pseudocircinatum</name>
    <dbReference type="NCBI Taxonomy" id="56676"/>
    <lineage>
        <taxon>Eukaryota</taxon>
        <taxon>Fungi</taxon>
        <taxon>Dikarya</taxon>
        <taxon>Ascomycota</taxon>
        <taxon>Pezizomycotina</taxon>
        <taxon>Sordariomycetes</taxon>
        <taxon>Hypocreomycetidae</taxon>
        <taxon>Hypocreales</taxon>
        <taxon>Nectriaceae</taxon>
        <taxon>Fusarium</taxon>
        <taxon>Fusarium fujikuroi species complex</taxon>
    </lineage>
</organism>
<sequence length="184" mass="20146">MGLMLLLDDHTETYKWVLISLTGGLGLGILYSAQAFAAQASALNSDLPFAAIFYAFCRSLVQGIGVAVGGVIFQNEFRKQVETSPGFASKASEWVKDASALVQILKRSPSSMQLMKETIIDGYIKGLQTVWLVLALLACLAFLVSLVCVKAKSLDRKLETEHALDQADLKEKKDPRVSKLMFDK</sequence>
<gene>
    <name evidence="6" type="ORF">FPCIR_9216</name>
</gene>
<dbReference type="PANTHER" id="PTHR23501:SF59">
    <property type="entry name" value="MAJOR FACILITATOR SUPERFAMILY (MFS) PROFILE DOMAIN-CONTAINING PROTEIN-RELATED"/>
    <property type="match status" value="1"/>
</dbReference>
<accession>A0A8H5NY72</accession>
<proteinExistence type="predicted"/>
<dbReference type="PANTHER" id="PTHR23501">
    <property type="entry name" value="MAJOR FACILITATOR SUPERFAMILY"/>
    <property type="match status" value="1"/>
</dbReference>
<name>A0A8H5NY72_9HYPO</name>
<dbReference type="GO" id="GO:0022857">
    <property type="term" value="F:transmembrane transporter activity"/>
    <property type="evidence" value="ECO:0007669"/>
    <property type="project" value="TreeGrafter"/>
</dbReference>
<keyword evidence="2 5" id="KW-0812">Transmembrane</keyword>
<evidence type="ECO:0000256" key="2">
    <source>
        <dbReference type="ARBA" id="ARBA00022692"/>
    </source>
</evidence>
<dbReference type="EMBL" id="JAAOAS010000255">
    <property type="protein sequence ID" value="KAF5582982.1"/>
    <property type="molecule type" value="Genomic_DNA"/>
</dbReference>
<feature type="transmembrane region" description="Helical" evidence="5">
    <location>
        <begin position="49"/>
        <end position="73"/>
    </location>
</feature>
<dbReference type="SUPFAM" id="SSF103473">
    <property type="entry name" value="MFS general substrate transporter"/>
    <property type="match status" value="1"/>
</dbReference>
<evidence type="ECO:0000256" key="1">
    <source>
        <dbReference type="ARBA" id="ARBA00004141"/>
    </source>
</evidence>
<evidence type="ECO:0000256" key="4">
    <source>
        <dbReference type="ARBA" id="ARBA00023136"/>
    </source>
</evidence>
<dbReference type="AlphaFoldDB" id="A0A8H5NY72"/>
<comment type="caution">
    <text evidence="6">The sequence shown here is derived from an EMBL/GenBank/DDBJ whole genome shotgun (WGS) entry which is preliminary data.</text>
</comment>
<feature type="transmembrane region" description="Helical" evidence="5">
    <location>
        <begin position="16"/>
        <end position="37"/>
    </location>
</feature>
<feature type="transmembrane region" description="Helical" evidence="5">
    <location>
        <begin position="130"/>
        <end position="149"/>
    </location>
</feature>
<dbReference type="GO" id="GO:0005886">
    <property type="term" value="C:plasma membrane"/>
    <property type="evidence" value="ECO:0007669"/>
    <property type="project" value="TreeGrafter"/>
</dbReference>
<reference evidence="6 7" key="1">
    <citation type="submission" date="2020-05" db="EMBL/GenBank/DDBJ databases">
        <title>Identification and distribution of gene clusters putatively required for synthesis of sphingolipid metabolism inhibitors in phylogenetically diverse species of the filamentous fungus Fusarium.</title>
        <authorList>
            <person name="Kim H.-S."/>
            <person name="Busman M."/>
            <person name="Brown D.W."/>
            <person name="Divon H."/>
            <person name="Uhlig S."/>
            <person name="Proctor R.H."/>
        </authorList>
    </citation>
    <scope>NUCLEOTIDE SEQUENCE [LARGE SCALE GENOMIC DNA]</scope>
    <source>
        <strain evidence="6 7">NRRL 36939</strain>
    </source>
</reference>
<keyword evidence="3 5" id="KW-1133">Transmembrane helix</keyword>
<evidence type="ECO:0000313" key="6">
    <source>
        <dbReference type="EMBL" id="KAF5582982.1"/>
    </source>
</evidence>
<protein>
    <submittedName>
        <fullName evidence="6">Multidrug transporter</fullName>
    </submittedName>
</protein>
<evidence type="ECO:0000313" key="7">
    <source>
        <dbReference type="Proteomes" id="UP000546213"/>
    </source>
</evidence>
<dbReference type="Proteomes" id="UP000546213">
    <property type="component" value="Unassembled WGS sequence"/>
</dbReference>
<comment type="subcellular location">
    <subcellularLocation>
        <location evidence="1">Membrane</location>
        <topology evidence="1">Multi-pass membrane protein</topology>
    </subcellularLocation>
</comment>
<keyword evidence="4 5" id="KW-0472">Membrane</keyword>
<evidence type="ECO:0000256" key="5">
    <source>
        <dbReference type="SAM" id="Phobius"/>
    </source>
</evidence>